<dbReference type="Gene3D" id="2.40.30.110">
    <property type="entry name" value="Aminomethyltransferase beta-barrel domains"/>
    <property type="match status" value="1"/>
</dbReference>
<dbReference type="InterPro" id="IPR006222">
    <property type="entry name" value="GCVT_N"/>
</dbReference>
<evidence type="ECO:0000256" key="5">
    <source>
        <dbReference type="ARBA" id="ARBA00031395"/>
    </source>
</evidence>
<dbReference type="Proteomes" id="UP001431656">
    <property type="component" value="Chromosome"/>
</dbReference>
<dbReference type="GO" id="GO:0004047">
    <property type="term" value="F:aminomethyltransferase activity"/>
    <property type="evidence" value="ECO:0007669"/>
    <property type="project" value="UniProtKB-EC"/>
</dbReference>
<dbReference type="InterPro" id="IPR029043">
    <property type="entry name" value="GcvT/YgfZ_C"/>
</dbReference>
<evidence type="ECO:0000256" key="3">
    <source>
        <dbReference type="ARBA" id="ARBA00022576"/>
    </source>
</evidence>
<keyword evidence="4" id="KW-0808">Transferase</keyword>
<dbReference type="PANTHER" id="PTHR43757">
    <property type="entry name" value="AMINOMETHYLTRANSFERASE"/>
    <property type="match status" value="1"/>
</dbReference>
<comment type="similarity">
    <text evidence="1">Belongs to the GcvT family.</text>
</comment>
<gene>
    <name evidence="10" type="primary">gcvT</name>
    <name evidence="10" type="ORF">brsh051_05720</name>
</gene>
<dbReference type="InterPro" id="IPR028896">
    <property type="entry name" value="GcvT/YgfZ/DmdA"/>
</dbReference>
<protein>
    <recommendedName>
        <fullName evidence="2">aminomethyltransferase</fullName>
        <ecNumber evidence="2">2.1.2.10</ecNumber>
    </recommendedName>
    <alternativeName>
        <fullName evidence="5">Glycine cleavage system T protein</fullName>
    </alternativeName>
</protein>
<dbReference type="InterPro" id="IPR006223">
    <property type="entry name" value="GcvT"/>
</dbReference>
<dbReference type="EMBL" id="AP028056">
    <property type="protein sequence ID" value="BEH01291.1"/>
    <property type="molecule type" value="Genomic_DNA"/>
</dbReference>
<comment type="catalytic activity">
    <reaction evidence="6">
        <text>N(6)-[(R)-S(8)-aminomethyldihydrolipoyl]-L-lysyl-[protein] + (6S)-5,6,7,8-tetrahydrofolate = N(6)-[(R)-dihydrolipoyl]-L-lysyl-[protein] + (6R)-5,10-methylene-5,6,7,8-tetrahydrofolate + NH4(+)</text>
        <dbReference type="Rhea" id="RHEA:16945"/>
        <dbReference type="Rhea" id="RHEA-COMP:10475"/>
        <dbReference type="Rhea" id="RHEA-COMP:10492"/>
        <dbReference type="ChEBI" id="CHEBI:15636"/>
        <dbReference type="ChEBI" id="CHEBI:28938"/>
        <dbReference type="ChEBI" id="CHEBI:57453"/>
        <dbReference type="ChEBI" id="CHEBI:83100"/>
        <dbReference type="ChEBI" id="CHEBI:83143"/>
        <dbReference type="EC" id="2.1.2.10"/>
    </reaction>
</comment>
<accession>A0AAN0K625</accession>
<dbReference type="PANTHER" id="PTHR43757:SF2">
    <property type="entry name" value="AMINOMETHYLTRANSFERASE, MITOCHONDRIAL"/>
    <property type="match status" value="1"/>
</dbReference>
<evidence type="ECO:0000313" key="10">
    <source>
        <dbReference type="EMBL" id="BEH01291.1"/>
    </source>
</evidence>
<dbReference type="Pfam" id="PF08669">
    <property type="entry name" value="GCV_T_C"/>
    <property type="match status" value="1"/>
</dbReference>
<reference evidence="10" key="1">
    <citation type="journal article" date="2024" name="Int. J. Syst. Evol. Microbiol.">
        <title>Brooklawnia propionicigenes sp. nov., a facultatively anaerobic, propionate-producing bacterium isolated from a methanogenic reactor treating waste from cattle farms.</title>
        <authorList>
            <person name="Akita Y."/>
            <person name="Ueki A."/>
            <person name="Tonouchi A."/>
            <person name="Sugawara Y."/>
            <person name="Honma S."/>
            <person name="Kaku N."/>
            <person name="Ueki K."/>
        </authorList>
    </citation>
    <scope>NUCLEOTIDE SEQUENCE</scope>
    <source>
        <strain evidence="10">SH051</strain>
    </source>
</reference>
<dbReference type="GO" id="GO:0005829">
    <property type="term" value="C:cytosol"/>
    <property type="evidence" value="ECO:0007669"/>
    <property type="project" value="TreeGrafter"/>
</dbReference>
<proteinExistence type="inferred from homology"/>
<evidence type="ECO:0000256" key="2">
    <source>
        <dbReference type="ARBA" id="ARBA00012616"/>
    </source>
</evidence>
<keyword evidence="3" id="KW-0032">Aminotransferase</keyword>
<dbReference type="GO" id="GO:0008483">
    <property type="term" value="F:transaminase activity"/>
    <property type="evidence" value="ECO:0007669"/>
    <property type="project" value="UniProtKB-KW"/>
</dbReference>
<dbReference type="Gene3D" id="3.30.70.1400">
    <property type="entry name" value="Aminomethyltransferase beta-barrel domains"/>
    <property type="match status" value="1"/>
</dbReference>
<sequence length="365" mass="38546">MLVEALQHSPLYDWHLAAGAKMAPFGGWEMPVEYAGAGVLAEHAAVRERIGIFDVSHLGKLQVSGPGAVDYLDSRLANDLAKVAPGHAQYTLLCNEAGGVIDDLIAYVFGPDEVLLIPNAANATTVAAVLAEGAPAGVEIADLHHDRAVIAVAGPRSDELLAAVGLPIRLDYMAFLPVGEQTIICRTGYTGERGCELVISSGLAEQWWGRLLKAGAQLGVQACGLGARDTLRTEMGYSLHGHELSPEIDPVSAGLSWAIGWKKAAFDGREALLAIRQAGPIRRSWGIKARGRGIPRPGMDVVDAESGQVIGTVTSGTFSPTLHTGIGMALVDASHGAGELVGVQVRRRVEQFDLIKPPFVAPRLR</sequence>
<evidence type="ECO:0000256" key="1">
    <source>
        <dbReference type="ARBA" id="ARBA00008609"/>
    </source>
</evidence>
<dbReference type="RefSeq" id="WP_286267383.1">
    <property type="nucleotide sequence ID" value="NZ_AP028056.1"/>
</dbReference>
<dbReference type="NCBIfam" id="TIGR00528">
    <property type="entry name" value="gcvT"/>
    <property type="match status" value="1"/>
</dbReference>
<dbReference type="Gene3D" id="3.30.1360.120">
    <property type="entry name" value="Probable tRNA modification gtpase trme, domain 1"/>
    <property type="match status" value="1"/>
</dbReference>
<evidence type="ECO:0000256" key="4">
    <source>
        <dbReference type="ARBA" id="ARBA00022679"/>
    </source>
</evidence>
<feature type="binding site" evidence="7">
    <location>
        <position position="196"/>
    </location>
    <ligand>
        <name>substrate</name>
    </ligand>
</feature>
<dbReference type="KEGG" id="broo:brsh051_05720"/>
<feature type="domain" description="Aminomethyltransferase C-terminal" evidence="9">
    <location>
        <begin position="282"/>
        <end position="360"/>
    </location>
</feature>
<dbReference type="SUPFAM" id="SSF103025">
    <property type="entry name" value="Folate-binding domain"/>
    <property type="match status" value="1"/>
</dbReference>
<evidence type="ECO:0000313" key="11">
    <source>
        <dbReference type="Proteomes" id="UP001431656"/>
    </source>
</evidence>
<dbReference type="GO" id="GO:0006546">
    <property type="term" value="P:glycine catabolic process"/>
    <property type="evidence" value="ECO:0007669"/>
    <property type="project" value="InterPro"/>
</dbReference>
<feature type="domain" description="GCVT N-terminal" evidence="8">
    <location>
        <begin position="11"/>
        <end position="263"/>
    </location>
</feature>
<dbReference type="GO" id="GO:0005960">
    <property type="term" value="C:glycine cleavage complex"/>
    <property type="evidence" value="ECO:0007669"/>
    <property type="project" value="InterPro"/>
</dbReference>
<dbReference type="SUPFAM" id="SSF101790">
    <property type="entry name" value="Aminomethyltransferase beta-barrel domain"/>
    <property type="match status" value="1"/>
</dbReference>
<dbReference type="NCBIfam" id="NF001567">
    <property type="entry name" value="PRK00389.1"/>
    <property type="match status" value="1"/>
</dbReference>
<evidence type="ECO:0000256" key="7">
    <source>
        <dbReference type="PIRSR" id="PIRSR006487-1"/>
    </source>
</evidence>
<keyword evidence="11" id="KW-1185">Reference proteome</keyword>
<dbReference type="PIRSF" id="PIRSF006487">
    <property type="entry name" value="GcvT"/>
    <property type="match status" value="1"/>
</dbReference>
<dbReference type="InterPro" id="IPR027266">
    <property type="entry name" value="TrmE/GcvT-like"/>
</dbReference>
<dbReference type="Pfam" id="PF01571">
    <property type="entry name" value="GCV_T"/>
    <property type="match status" value="1"/>
</dbReference>
<dbReference type="InterPro" id="IPR013977">
    <property type="entry name" value="GcvT_C"/>
</dbReference>
<evidence type="ECO:0000259" key="9">
    <source>
        <dbReference type="Pfam" id="PF08669"/>
    </source>
</evidence>
<evidence type="ECO:0000256" key="6">
    <source>
        <dbReference type="ARBA" id="ARBA00047665"/>
    </source>
</evidence>
<dbReference type="AlphaFoldDB" id="A0AAN0K625"/>
<dbReference type="EC" id="2.1.2.10" evidence="2"/>
<organism evidence="10 11">
    <name type="scientific">Brooklawnia propionicigenes</name>
    <dbReference type="NCBI Taxonomy" id="3041175"/>
    <lineage>
        <taxon>Bacteria</taxon>
        <taxon>Bacillati</taxon>
        <taxon>Actinomycetota</taxon>
        <taxon>Actinomycetes</taxon>
        <taxon>Propionibacteriales</taxon>
        <taxon>Propionibacteriaceae</taxon>
        <taxon>Brooklawnia</taxon>
    </lineage>
</organism>
<name>A0AAN0K625_9ACTN</name>
<dbReference type="Gene3D" id="4.10.1250.10">
    <property type="entry name" value="Aminomethyltransferase fragment"/>
    <property type="match status" value="1"/>
</dbReference>
<evidence type="ECO:0000259" key="8">
    <source>
        <dbReference type="Pfam" id="PF01571"/>
    </source>
</evidence>